<comment type="caution">
    <text evidence="2">The sequence shown here is derived from an EMBL/GenBank/DDBJ whole genome shotgun (WGS) entry which is preliminary data.</text>
</comment>
<evidence type="ECO:0000256" key="1">
    <source>
        <dbReference type="SAM" id="SignalP"/>
    </source>
</evidence>
<proteinExistence type="predicted"/>
<feature type="chain" id="PRO_5038363839" evidence="1">
    <location>
        <begin position="28"/>
        <end position="91"/>
    </location>
</feature>
<organism evidence="2 3">
    <name type="scientific">Candidatus Propionivibrio dominans</name>
    <dbReference type="NCBI Taxonomy" id="2954373"/>
    <lineage>
        <taxon>Bacteria</taxon>
        <taxon>Pseudomonadati</taxon>
        <taxon>Pseudomonadota</taxon>
        <taxon>Betaproteobacteria</taxon>
        <taxon>Rhodocyclales</taxon>
        <taxon>Rhodocyclaceae</taxon>
        <taxon>Propionivibrio</taxon>
    </lineage>
</organism>
<reference evidence="2" key="1">
    <citation type="submission" date="2020-10" db="EMBL/GenBank/DDBJ databases">
        <title>Connecting structure to function with the recovery of over 1000 high-quality activated sludge metagenome-assembled genomes encoding full-length rRNA genes using long-read sequencing.</title>
        <authorList>
            <person name="Singleton C.M."/>
            <person name="Petriglieri F."/>
            <person name="Kristensen J.M."/>
            <person name="Kirkegaard R.H."/>
            <person name="Michaelsen T.Y."/>
            <person name="Andersen M.H."/>
            <person name="Karst S.M."/>
            <person name="Dueholm M.S."/>
            <person name="Nielsen P.H."/>
            <person name="Albertsen M."/>
        </authorList>
    </citation>
    <scope>NUCLEOTIDE SEQUENCE</scope>
    <source>
        <strain evidence="2">EsbW_18-Q3-R4-48_MAXAC.044</strain>
    </source>
</reference>
<gene>
    <name evidence="2" type="ORF">IPJ48_02830</name>
</gene>
<dbReference type="Proteomes" id="UP000886602">
    <property type="component" value="Unassembled WGS sequence"/>
</dbReference>
<sequence length="91" mass="9716">MIGRLPFRRKELAALMVTLWIPGASMAQTVWNGGGGDSNWSTGANWVGSAAPPSSNTSFVQFGLPSVNFTPNADSPWTLNRLDISGLRATH</sequence>
<accession>A0A9D7IBP7</accession>
<protein>
    <submittedName>
        <fullName evidence="2">Uncharacterized protein</fullName>
    </submittedName>
</protein>
<keyword evidence="1" id="KW-0732">Signal</keyword>
<name>A0A9D7IBP7_9RHOO</name>
<evidence type="ECO:0000313" key="3">
    <source>
        <dbReference type="Proteomes" id="UP000886602"/>
    </source>
</evidence>
<dbReference type="EMBL" id="JADJNC010000004">
    <property type="protein sequence ID" value="MBK7422105.1"/>
    <property type="molecule type" value="Genomic_DNA"/>
</dbReference>
<dbReference type="AlphaFoldDB" id="A0A9D7IBP7"/>
<feature type="signal peptide" evidence="1">
    <location>
        <begin position="1"/>
        <end position="27"/>
    </location>
</feature>
<evidence type="ECO:0000313" key="2">
    <source>
        <dbReference type="EMBL" id="MBK7422105.1"/>
    </source>
</evidence>